<dbReference type="Proteomes" id="UP000078070">
    <property type="component" value="Chromosome"/>
</dbReference>
<organism evidence="3 4">
    <name type="scientific">Marinobacterium aestuarii</name>
    <dbReference type="NCBI Taxonomy" id="1821621"/>
    <lineage>
        <taxon>Bacteria</taxon>
        <taxon>Pseudomonadati</taxon>
        <taxon>Pseudomonadota</taxon>
        <taxon>Gammaproteobacteria</taxon>
        <taxon>Oceanospirillales</taxon>
        <taxon>Oceanospirillaceae</taxon>
        <taxon>Marinobacterium</taxon>
    </lineage>
</organism>
<evidence type="ECO:0000256" key="1">
    <source>
        <dbReference type="SAM" id="MobiDB-lite"/>
    </source>
</evidence>
<feature type="region of interest" description="Disordered" evidence="1">
    <location>
        <begin position="291"/>
        <end position="316"/>
    </location>
</feature>
<feature type="compositionally biased region" description="Basic and acidic residues" evidence="1">
    <location>
        <begin position="297"/>
        <end position="316"/>
    </location>
</feature>
<name>A0A1A9EZ32_9GAMM</name>
<evidence type="ECO:0000256" key="2">
    <source>
        <dbReference type="SAM" id="SignalP"/>
    </source>
</evidence>
<sequence>MPFLRVLFVLLIQLWVPRAEAGSRVAIVDRFFPASGPLATVQEQEMQRWMYGMLDLDDDQIKEPYYHGDLVRLIAAHPRLTFFLYPISSDRPPLDSIALNLREIRARLGRQPVDAVLLSWESSTLISAFEVPLHRSRAGHYLAQLEKWSETDGSWAPTLAIIRELEALVDAGVTVVTIAGNGGRGMVNTFSFARGVITVGAIEPELAHFVSDNALVDRREQAAYFARLLSAADGELLGYDLSGDLCADIPLARLSSYSQGARDLPLRPWPPLKGSSFAAPAAVKKILLAGLDPDSDSGVKRSGESTGDHCGRHAAP</sequence>
<evidence type="ECO:0000313" key="4">
    <source>
        <dbReference type="Proteomes" id="UP000078070"/>
    </source>
</evidence>
<dbReference type="RefSeq" id="WP_067382418.1">
    <property type="nucleotide sequence ID" value="NZ_CP015839.1"/>
</dbReference>
<dbReference type="STRING" id="1821621.A8C75_11825"/>
<dbReference type="AlphaFoldDB" id="A0A1A9EZ32"/>
<keyword evidence="4" id="KW-1185">Reference proteome</keyword>
<evidence type="ECO:0008006" key="5">
    <source>
        <dbReference type="Google" id="ProtNLM"/>
    </source>
</evidence>
<dbReference type="InterPro" id="IPR036852">
    <property type="entry name" value="Peptidase_S8/S53_dom_sf"/>
</dbReference>
<accession>A0A1A9EZ32</accession>
<reference evidence="3 4" key="2">
    <citation type="journal article" date="2018" name="Int. J. Syst. Evol. Microbiol.">
        <title>Marinobacterium aestuarii sp. nov., a benzene-degrading marine bacterium isolated from estuary sediment.</title>
        <authorList>
            <person name="Bae S.S."/>
            <person name="Jung J."/>
            <person name="Chung D."/>
            <person name="Baek K."/>
        </authorList>
    </citation>
    <scope>NUCLEOTIDE SEQUENCE [LARGE SCALE GENOMIC DNA]</scope>
    <source>
        <strain evidence="3 4">ST58-10</strain>
    </source>
</reference>
<dbReference type="SUPFAM" id="SSF52743">
    <property type="entry name" value="Subtilisin-like"/>
    <property type="match status" value="1"/>
</dbReference>
<protein>
    <recommendedName>
        <fullName evidence="5">Peptidase S8/S53 domain-containing protein</fullName>
    </recommendedName>
</protein>
<feature type="signal peptide" evidence="2">
    <location>
        <begin position="1"/>
        <end position="21"/>
    </location>
</feature>
<keyword evidence="2" id="KW-0732">Signal</keyword>
<dbReference type="KEGG" id="mars:A8C75_11825"/>
<dbReference type="GO" id="GO:0006508">
    <property type="term" value="P:proteolysis"/>
    <property type="evidence" value="ECO:0007669"/>
    <property type="project" value="InterPro"/>
</dbReference>
<evidence type="ECO:0000313" key="3">
    <source>
        <dbReference type="EMBL" id="ANG63092.1"/>
    </source>
</evidence>
<feature type="chain" id="PRO_5008386568" description="Peptidase S8/S53 domain-containing protein" evidence="2">
    <location>
        <begin position="22"/>
        <end position="316"/>
    </location>
</feature>
<dbReference type="OrthoDB" id="6191577at2"/>
<reference evidence="4" key="1">
    <citation type="submission" date="2016-05" db="EMBL/GenBank/DDBJ databases">
        <authorList>
            <person name="Baek K."/>
            <person name="Yang S.-J."/>
        </authorList>
    </citation>
    <scope>NUCLEOTIDE SEQUENCE [LARGE SCALE GENOMIC DNA]</scope>
    <source>
        <strain evidence="4">ST58-10</strain>
    </source>
</reference>
<proteinExistence type="predicted"/>
<gene>
    <name evidence="3" type="ORF">A8C75_11825</name>
</gene>
<dbReference type="Gene3D" id="3.40.50.200">
    <property type="entry name" value="Peptidase S8/S53 domain"/>
    <property type="match status" value="1"/>
</dbReference>
<dbReference type="EMBL" id="CP015839">
    <property type="protein sequence ID" value="ANG63092.1"/>
    <property type="molecule type" value="Genomic_DNA"/>
</dbReference>
<dbReference type="GO" id="GO:0004252">
    <property type="term" value="F:serine-type endopeptidase activity"/>
    <property type="evidence" value="ECO:0007669"/>
    <property type="project" value="InterPro"/>
</dbReference>